<feature type="region of interest" description="Disordered" evidence="1">
    <location>
        <begin position="1"/>
        <end position="67"/>
    </location>
</feature>
<evidence type="ECO:0000313" key="2">
    <source>
        <dbReference type="Proteomes" id="UP000887572"/>
    </source>
</evidence>
<dbReference type="Proteomes" id="UP000887572">
    <property type="component" value="Unplaced"/>
</dbReference>
<proteinExistence type="predicted"/>
<dbReference type="AlphaFoldDB" id="A0A914GW44"/>
<name>A0A914GW44_GLORO</name>
<organism evidence="2 3">
    <name type="scientific">Globodera rostochiensis</name>
    <name type="common">Golden nematode worm</name>
    <name type="synonym">Heterodera rostochiensis</name>
    <dbReference type="NCBI Taxonomy" id="31243"/>
    <lineage>
        <taxon>Eukaryota</taxon>
        <taxon>Metazoa</taxon>
        <taxon>Ecdysozoa</taxon>
        <taxon>Nematoda</taxon>
        <taxon>Chromadorea</taxon>
        <taxon>Rhabditida</taxon>
        <taxon>Tylenchina</taxon>
        <taxon>Tylenchomorpha</taxon>
        <taxon>Tylenchoidea</taxon>
        <taxon>Heteroderidae</taxon>
        <taxon>Heteroderinae</taxon>
        <taxon>Globodera</taxon>
    </lineage>
</organism>
<evidence type="ECO:0000313" key="3">
    <source>
        <dbReference type="WBParaSite" id="Gr19_v10_g11736.t1"/>
    </source>
</evidence>
<evidence type="ECO:0000256" key="1">
    <source>
        <dbReference type="SAM" id="MobiDB-lite"/>
    </source>
</evidence>
<dbReference type="WBParaSite" id="Gr19_v10_g11736.t1">
    <property type="protein sequence ID" value="Gr19_v10_g11736.t1"/>
    <property type="gene ID" value="Gr19_v10_g11736"/>
</dbReference>
<feature type="compositionally biased region" description="Polar residues" evidence="1">
    <location>
        <begin position="31"/>
        <end position="40"/>
    </location>
</feature>
<protein>
    <submittedName>
        <fullName evidence="3">Uncharacterized protein</fullName>
    </submittedName>
</protein>
<accession>A0A914GW44</accession>
<reference evidence="3" key="1">
    <citation type="submission" date="2022-11" db="UniProtKB">
        <authorList>
            <consortium name="WormBaseParasite"/>
        </authorList>
    </citation>
    <scope>IDENTIFICATION</scope>
</reference>
<sequence length="67" mass="7351">MPKQLATAMTPPTDKNSMLSRIRRLQRRLYKSSSRGSGTQFPPAHQPPQAEADAGKCGRHGTANVFD</sequence>
<keyword evidence="2" id="KW-1185">Reference proteome</keyword>
<feature type="compositionally biased region" description="Basic residues" evidence="1">
    <location>
        <begin position="21"/>
        <end position="30"/>
    </location>
</feature>